<organism evidence="2 3">
    <name type="scientific">Brachionus calyciflorus</name>
    <dbReference type="NCBI Taxonomy" id="104777"/>
    <lineage>
        <taxon>Eukaryota</taxon>
        <taxon>Metazoa</taxon>
        <taxon>Spiralia</taxon>
        <taxon>Gnathifera</taxon>
        <taxon>Rotifera</taxon>
        <taxon>Eurotatoria</taxon>
        <taxon>Monogononta</taxon>
        <taxon>Pseudotrocha</taxon>
        <taxon>Ploima</taxon>
        <taxon>Brachionidae</taxon>
        <taxon>Brachionus</taxon>
    </lineage>
</organism>
<feature type="coiled-coil region" evidence="1">
    <location>
        <begin position="220"/>
        <end position="290"/>
    </location>
</feature>
<accession>A0A813ZWD9</accession>
<reference evidence="2" key="1">
    <citation type="submission" date="2021-02" db="EMBL/GenBank/DDBJ databases">
        <authorList>
            <person name="Nowell W R."/>
        </authorList>
    </citation>
    <scope>NUCLEOTIDE SEQUENCE</scope>
    <source>
        <strain evidence="2">Ploen Becks lab</strain>
    </source>
</reference>
<dbReference type="AlphaFoldDB" id="A0A813ZWD9"/>
<dbReference type="Gene3D" id="1.10.287.1490">
    <property type="match status" value="1"/>
</dbReference>
<keyword evidence="3" id="KW-1185">Reference proteome</keyword>
<evidence type="ECO:0000313" key="2">
    <source>
        <dbReference type="EMBL" id="CAF0906151.1"/>
    </source>
</evidence>
<gene>
    <name evidence="2" type="ORF">OXX778_LOCUS11656</name>
</gene>
<dbReference type="Gene3D" id="1.20.5.50">
    <property type="match status" value="1"/>
</dbReference>
<feature type="coiled-coil region" evidence="1">
    <location>
        <begin position="699"/>
        <end position="941"/>
    </location>
</feature>
<feature type="coiled-coil region" evidence="1">
    <location>
        <begin position="162"/>
        <end position="189"/>
    </location>
</feature>
<dbReference type="EMBL" id="CAJNOC010002000">
    <property type="protein sequence ID" value="CAF0906151.1"/>
    <property type="molecule type" value="Genomic_DNA"/>
</dbReference>
<feature type="coiled-coil region" evidence="1">
    <location>
        <begin position="521"/>
        <end position="670"/>
    </location>
</feature>
<keyword evidence="1" id="KW-0175">Coiled coil</keyword>
<protein>
    <submittedName>
        <fullName evidence="2">Uncharacterized protein</fullName>
    </submittedName>
</protein>
<name>A0A813ZWD9_9BILA</name>
<dbReference type="Proteomes" id="UP000663879">
    <property type="component" value="Unassembled WGS sequence"/>
</dbReference>
<sequence length="1086" mass="126901">MVDDVTNLLASSTTQSVNLNFSQNFLSVSPNISLKSFKNEYLNQMNKSPNTSFKFCPNPAENFMKEISITSGMALDFEQQIKKLEERAKDLRDDKTFFNNSVIPLKLNSNTSSLFNNEQNDFKNFNSNSFTPKFGSSNLLISTSLIQSSNNLSDQKSDDNFLKQIKEKLDSQLKETENLKRELRKTNHNDIIMRPEQDSNNSSFRNVVLSNNSNGLIDELVDLKFKLKEAQAKNEELKKSFKQNLNQFQSAFKNCVEDKDKLIDKKNSKINSLEEELHYLRKSLAEHENFLRENDSYESLVYRVQAFENFYNRINQILIAEEKRREKSYTLNESNIDHFEKPEIKFNNDLDNCIKALNRCLEDYQCESKHSKNAIKELQSSWENKEKQNKQKENELNENYNKKCETIRQEYDRLMNLKQMDIDKLNKEINELNTEINQLKQTNRKKCDAKDMEINNLKLNNDNLRIELANITKKLKQLKIRFDALKSKEKENQSQTSKTINHLETENEKLSTKCLEIGKELVDYQQKYESVKCQISKYEQLIDNLNEQSLILKRDQKENQFNLNQMNQNLEIELDLKNKLDQRCQELEEENSILKDHVLKHENCEHKSMEFHMKLNHLEQILNKKNNEYQKLVKKNEQNESKVKSLSHVVKKLSSEKSQIETVLKECQSEFDDCKLKLQNSTNLIQHSCKTNSLLKEEKDSLEKILQDNAIKLKNLNDEFEKVSEMKTKLEQEYTGLKNDAVLIEKKYNEVKKSNEVVRSEKESLQHELNQVKNELNNSQTSYKTLNKKLSQSISDKDVQILKLEQSVALYEKEINLLRQVEMLQKNQEENKVMEFANTVQQKLNQKNNKIESLKTKVSGLESTNENLSKENSQLSIELKNTVTKLENMEKEIKLLNTELTESKEKNSHFEKSLTKAAKKFADSEKKNEILRNELTKFKNKLTNFNLTEELNKVQKSIGYNQIPKIDSTNEDVLALNKIFGVLLKSALNSNLKISHPNKDELIPDNNLKNSLELSDDFDETTTYSIGMDEKDQEVNKEELYQNIENGLNLLNNLGKDLKKENNGYSAFNATNNTDRVENNNKRIGF</sequence>
<evidence type="ECO:0000313" key="3">
    <source>
        <dbReference type="Proteomes" id="UP000663879"/>
    </source>
</evidence>
<dbReference type="OrthoDB" id="10643181at2759"/>
<proteinExistence type="predicted"/>
<feature type="coiled-coil region" evidence="1">
    <location>
        <begin position="361"/>
        <end position="495"/>
    </location>
</feature>
<feature type="coiled-coil region" evidence="1">
    <location>
        <begin position="74"/>
        <end position="101"/>
    </location>
</feature>
<evidence type="ECO:0000256" key="1">
    <source>
        <dbReference type="SAM" id="Coils"/>
    </source>
</evidence>
<comment type="caution">
    <text evidence="2">The sequence shown here is derived from an EMBL/GenBank/DDBJ whole genome shotgun (WGS) entry which is preliminary data.</text>
</comment>